<protein>
    <submittedName>
        <fullName evidence="2">Uncharacterized protein</fullName>
    </submittedName>
</protein>
<dbReference type="Proteomes" id="UP000823775">
    <property type="component" value="Unassembled WGS sequence"/>
</dbReference>
<feature type="region of interest" description="Disordered" evidence="1">
    <location>
        <begin position="35"/>
        <end position="65"/>
    </location>
</feature>
<name>A0ABS8UU72_DATST</name>
<keyword evidence="3" id="KW-1185">Reference proteome</keyword>
<proteinExistence type="predicted"/>
<comment type="caution">
    <text evidence="2">The sequence shown here is derived from an EMBL/GenBank/DDBJ whole genome shotgun (WGS) entry which is preliminary data.</text>
</comment>
<organism evidence="2 3">
    <name type="scientific">Datura stramonium</name>
    <name type="common">Jimsonweed</name>
    <name type="synonym">Common thornapple</name>
    <dbReference type="NCBI Taxonomy" id="4076"/>
    <lineage>
        <taxon>Eukaryota</taxon>
        <taxon>Viridiplantae</taxon>
        <taxon>Streptophyta</taxon>
        <taxon>Embryophyta</taxon>
        <taxon>Tracheophyta</taxon>
        <taxon>Spermatophyta</taxon>
        <taxon>Magnoliopsida</taxon>
        <taxon>eudicotyledons</taxon>
        <taxon>Gunneridae</taxon>
        <taxon>Pentapetalae</taxon>
        <taxon>asterids</taxon>
        <taxon>lamiids</taxon>
        <taxon>Solanales</taxon>
        <taxon>Solanaceae</taxon>
        <taxon>Solanoideae</taxon>
        <taxon>Datureae</taxon>
        <taxon>Datura</taxon>
    </lineage>
</organism>
<gene>
    <name evidence="2" type="ORF">HAX54_020888</name>
</gene>
<evidence type="ECO:0000313" key="3">
    <source>
        <dbReference type="Proteomes" id="UP000823775"/>
    </source>
</evidence>
<evidence type="ECO:0000256" key="1">
    <source>
        <dbReference type="SAM" id="MobiDB-lite"/>
    </source>
</evidence>
<dbReference type="EMBL" id="JACEIK010002508">
    <property type="protein sequence ID" value="MCD9637553.1"/>
    <property type="molecule type" value="Genomic_DNA"/>
</dbReference>
<evidence type="ECO:0000313" key="2">
    <source>
        <dbReference type="EMBL" id="MCD9637553.1"/>
    </source>
</evidence>
<reference evidence="2 3" key="1">
    <citation type="journal article" date="2021" name="BMC Genomics">
        <title>Datura genome reveals duplications of psychoactive alkaloid biosynthetic genes and high mutation rate following tissue culture.</title>
        <authorList>
            <person name="Rajewski A."/>
            <person name="Carter-House D."/>
            <person name="Stajich J."/>
            <person name="Litt A."/>
        </authorList>
    </citation>
    <scope>NUCLEOTIDE SEQUENCE [LARGE SCALE GENOMIC DNA]</scope>
    <source>
        <strain evidence="2">AR-01</strain>
    </source>
</reference>
<sequence length="78" mass="8309">MGCEKVGLASVWGGVTCRPCTTQIGMMHRLDTVSTGTMRRRHAAGKATMRRGCLGKDEEGDGGAAATAEYGLPFERTF</sequence>
<accession>A0ABS8UU72</accession>